<proteinExistence type="predicted"/>
<dbReference type="PROSITE" id="PS51337">
    <property type="entry name" value="B12_BINDING_NTER"/>
    <property type="match status" value="1"/>
</dbReference>
<dbReference type="PANTHER" id="PTHR45833">
    <property type="entry name" value="METHIONINE SYNTHASE"/>
    <property type="match status" value="1"/>
</dbReference>
<dbReference type="Proteomes" id="UP000260759">
    <property type="component" value="Unassembled WGS sequence"/>
</dbReference>
<dbReference type="InterPro" id="IPR006158">
    <property type="entry name" value="Cobalamin-bd"/>
</dbReference>
<keyword evidence="2" id="KW-0170">Cobalt</keyword>
<dbReference type="RefSeq" id="WP_117601024.1">
    <property type="nucleotide sequence ID" value="NZ_BAABZM010000006.1"/>
</dbReference>
<dbReference type="SUPFAM" id="SSF47644">
    <property type="entry name" value="Methionine synthase domain"/>
    <property type="match status" value="1"/>
</dbReference>
<reference evidence="5 6" key="1">
    <citation type="submission" date="2018-08" db="EMBL/GenBank/DDBJ databases">
        <title>A genome reference for cultivated species of the human gut microbiota.</title>
        <authorList>
            <person name="Zou Y."/>
            <person name="Xue W."/>
            <person name="Luo G."/>
        </authorList>
    </citation>
    <scope>NUCLEOTIDE SEQUENCE [LARGE SCALE GENOMIC DNA]</scope>
    <source>
        <strain evidence="5 6">OM03-4</strain>
    </source>
</reference>
<dbReference type="InterPro" id="IPR003759">
    <property type="entry name" value="Cbl-bd_cap"/>
</dbReference>
<dbReference type="GO" id="GO:0050667">
    <property type="term" value="P:homocysteine metabolic process"/>
    <property type="evidence" value="ECO:0007669"/>
    <property type="project" value="TreeGrafter"/>
</dbReference>
<dbReference type="InterPro" id="IPR050554">
    <property type="entry name" value="Met_Synthase/Corrinoid"/>
</dbReference>
<feature type="domain" description="B12-binding N-terminal" evidence="4">
    <location>
        <begin position="32"/>
        <end position="102"/>
    </location>
</feature>
<evidence type="ECO:0000313" key="5">
    <source>
        <dbReference type="EMBL" id="RGN92246.1"/>
    </source>
</evidence>
<organism evidence="5 6">
    <name type="scientific">Bacteroides uniformis</name>
    <dbReference type="NCBI Taxonomy" id="820"/>
    <lineage>
        <taxon>Bacteria</taxon>
        <taxon>Pseudomonadati</taxon>
        <taxon>Bacteroidota</taxon>
        <taxon>Bacteroidia</taxon>
        <taxon>Bacteroidales</taxon>
        <taxon>Bacteroidaceae</taxon>
        <taxon>Bacteroides</taxon>
    </lineage>
</organism>
<dbReference type="SUPFAM" id="SSF52242">
    <property type="entry name" value="Cobalamin (vitamin B12)-binding domain"/>
    <property type="match status" value="1"/>
</dbReference>
<name>A0A3E5ETF4_BACUN</name>
<dbReference type="InterPro" id="IPR036594">
    <property type="entry name" value="Meth_synthase_dom"/>
</dbReference>
<dbReference type="GO" id="GO:0046653">
    <property type="term" value="P:tetrahydrofolate metabolic process"/>
    <property type="evidence" value="ECO:0007669"/>
    <property type="project" value="TreeGrafter"/>
</dbReference>
<dbReference type="GO" id="GO:0046872">
    <property type="term" value="F:metal ion binding"/>
    <property type="evidence" value="ECO:0007669"/>
    <property type="project" value="UniProtKB-KW"/>
</dbReference>
<dbReference type="InterPro" id="IPR036724">
    <property type="entry name" value="Cobalamin-bd_sf"/>
</dbReference>
<dbReference type="GO" id="GO:0005829">
    <property type="term" value="C:cytosol"/>
    <property type="evidence" value="ECO:0007669"/>
    <property type="project" value="TreeGrafter"/>
</dbReference>
<protein>
    <submittedName>
        <fullName evidence="5">Cobalamin-binding protein</fullName>
    </submittedName>
</protein>
<evidence type="ECO:0000256" key="1">
    <source>
        <dbReference type="ARBA" id="ARBA00022723"/>
    </source>
</evidence>
<dbReference type="Gene3D" id="3.40.50.280">
    <property type="entry name" value="Cobalamin-binding domain"/>
    <property type="match status" value="1"/>
</dbReference>
<evidence type="ECO:0000259" key="3">
    <source>
        <dbReference type="PROSITE" id="PS51332"/>
    </source>
</evidence>
<dbReference type="Pfam" id="PF02310">
    <property type="entry name" value="B12-binding"/>
    <property type="match status" value="1"/>
</dbReference>
<comment type="caution">
    <text evidence="5">The sequence shown here is derived from an EMBL/GenBank/DDBJ whole genome shotgun (WGS) entry which is preliminary data.</text>
</comment>
<sequence>MDELLSKISECVELGKINQATPFPPTMKGQPGADELTLQALNANISPSDILTKGLIVGMEKIGVKFKANQVFVPQVLMSAKAMGTAMKHLKQFFNDGSVQRKGKFIIGTVEGDLHDIGKNLVSMMVEGNGYEVIDLGVDVKVEKFLEAIRETPDAYVGMSALLTTTMTNMAQINAAIKEEFPNTVTFIGGAPVTPEFAEQIGANYYTDGPQELVEILNKLSA</sequence>
<dbReference type="PANTHER" id="PTHR45833:SF1">
    <property type="entry name" value="METHIONINE SYNTHASE"/>
    <property type="match status" value="1"/>
</dbReference>
<dbReference type="SMART" id="SM01018">
    <property type="entry name" value="B12-binding_2"/>
    <property type="match status" value="1"/>
</dbReference>
<dbReference type="CDD" id="cd02070">
    <property type="entry name" value="corrinoid_protein_B12-BD"/>
    <property type="match status" value="1"/>
</dbReference>
<dbReference type="AlphaFoldDB" id="A0A3E5ETF4"/>
<evidence type="ECO:0000259" key="4">
    <source>
        <dbReference type="PROSITE" id="PS51337"/>
    </source>
</evidence>
<dbReference type="Gene3D" id="1.10.1240.10">
    <property type="entry name" value="Methionine synthase domain"/>
    <property type="match status" value="1"/>
</dbReference>
<accession>A0A3E5ETF4</accession>
<dbReference type="Pfam" id="PF02607">
    <property type="entry name" value="B12-binding_2"/>
    <property type="match status" value="1"/>
</dbReference>
<feature type="domain" description="B12-binding" evidence="3">
    <location>
        <begin position="102"/>
        <end position="222"/>
    </location>
</feature>
<dbReference type="GO" id="GO:0008705">
    <property type="term" value="F:methionine synthase activity"/>
    <property type="evidence" value="ECO:0007669"/>
    <property type="project" value="TreeGrafter"/>
</dbReference>
<keyword evidence="1" id="KW-0479">Metal-binding</keyword>
<gene>
    <name evidence="5" type="ORF">DXB37_15190</name>
</gene>
<dbReference type="EMBL" id="QSVA01000014">
    <property type="protein sequence ID" value="RGN92246.1"/>
    <property type="molecule type" value="Genomic_DNA"/>
</dbReference>
<dbReference type="GO" id="GO:0031419">
    <property type="term" value="F:cobalamin binding"/>
    <property type="evidence" value="ECO:0007669"/>
    <property type="project" value="InterPro"/>
</dbReference>
<evidence type="ECO:0000313" key="6">
    <source>
        <dbReference type="Proteomes" id="UP000260759"/>
    </source>
</evidence>
<dbReference type="PROSITE" id="PS51332">
    <property type="entry name" value="B12_BINDING"/>
    <property type="match status" value="1"/>
</dbReference>
<evidence type="ECO:0000256" key="2">
    <source>
        <dbReference type="ARBA" id="ARBA00023285"/>
    </source>
</evidence>